<dbReference type="CDD" id="cd01948">
    <property type="entry name" value="EAL"/>
    <property type="match status" value="1"/>
</dbReference>
<proteinExistence type="predicted"/>
<dbReference type="SUPFAM" id="SSF141868">
    <property type="entry name" value="EAL domain-like"/>
    <property type="match status" value="1"/>
</dbReference>
<reference evidence="5 6" key="1">
    <citation type="submission" date="2016-01" db="EMBL/GenBank/DDBJ databases">
        <title>Whole genome sequence and analysis of Micromonospora rosaria DSM 803, which can produce antibacterial substance rosamicin.</title>
        <authorList>
            <person name="Yang H."/>
            <person name="He X."/>
            <person name="Zhu D."/>
        </authorList>
    </citation>
    <scope>NUCLEOTIDE SEQUENCE [LARGE SCALE GENOMIC DNA]</scope>
    <source>
        <strain evidence="5 6">DSM 803</strain>
    </source>
</reference>
<dbReference type="Pfam" id="PF00990">
    <property type="entry name" value="GGDEF"/>
    <property type="match status" value="1"/>
</dbReference>
<dbReference type="CDD" id="cd00130">
    <property type="entry name" value="PAS"/>
    <property type="match status" value="1"/>
</dbReference>
<dbReference type="PANTHER" id="PTHR44757:SF2">
    <property type="entry name" value="BIOFILM ARCHITECTURE MAINTENANCE PROTEIN MBAA"/>
    <property type="match status" value="1"/>
</dbReference>
<dbReference type="EMBL" id="LRQV01000008">
    <property type="protein sequence ID" value="KXK63209.1"/>
    <property type="molecule type" value="Genomic_DNA"/>
</dbReference>
<dbReference type="InterPro" id="IPR052155">
    <property type="entry name" value="Biofilm_reg_signaling"/>
</dbReference>
<dbReference type="SMART" id="SM00052">
    <property type="entry name" value="EAL"/>
    <property type="match status" value="1"/>
</dbReference>
<dbReference type="PANTHER" id="PTHR44757">
    <property type="entry name" value="DIGUANYLATE CYCLASE DGCP"/>
    <property type="match status" value="1"/>
</dbReference>
<dbReference type="AlphaFoldDB" id="A0A136PXK3"/>
<dbReference type="Proteomes" id="UP000070620">
    <property type="component" value="Unassembled WGS sequence"/>
</dbReference>
<feature type="domain" description="EAL" evidence="3">
    <location>
        <begin position="680"/>
        <end position="927"/>
    </location>
</feature>
<feature type="transmembrane region" description="Helical" evidence="1">
    <location>
        <begin position="95"/>
        <end position="116"/>
    </location>
</feature>
<dbReference type="SUPFAM" id="SSF55073">
    <property type="entry name" value="Nucleotide cyclase"/>
    <property type="match status" value="1"/>
</dbReference>
<comment type="caution">
    <text evidence="5">The sequence shown here is derived from an EMBL/GenBank/DDBJ whole genome shotgun (WGS) entry which is preliminary data.</text>
</comment>
<evidence type="ECO:0000259" key="3">
    <source>
        <dbReference type="PROSITE" id="PS50883"/>
    </source>
</evidence>
<accession>A0A136PXK3</accession>
<dbReference type="Gene3D" id="3.30.450.20">
    <property type="entry name" value="PAS domain"/>
    <property type="match status" value="1"/>
</dbReference>
<dbReference type="InterPro" id="IPR043128">
    <property type="entry name" value="Rev_trsase/Diguanyl_cyclase"/>
</dbReference>
<sequence>MSLASLTSRIPSAGRPTSDLVVLVVAALLGTAGAVALVPAPAAVALAGVTAAVPAAVRLARRSPTPRPAALLDAALVTAGLTTALPGYLPAAFRLAVGSAGLVGTAGLVAVALALLPGRSRSTLRERARLAVDPAVSAVGLCLSAWVLLPQSLPQAVRVPAAIGAGLLAVTTLTALTGRHHRPAAATCRGGVTLALLGLLLTVAPLAAPEADRARLAGIPPLVVGALVAAVGARRAVCAEPIPTTAPSGTKLRSIVPALAVLLVLGSYVRAVDHIETTVLVFGLAVVPPLVVRELVRAAEQRRYATRRVARHARLRALVAGARDLILLLDDEMRVSWQSPAGPRLFGLPDTAIVGRLFRDLVHPDDVARVAARLAAVDGDTDGGLLMARLTDGRGGWRETESTVSDQRAMPDLAALVLHVRDVGECRRLERTVRQLAVTDQLTGLANRAELLRVVAALGPDRPQPASAGSGRVVAPVSGAERGAATAGVAGGVPVAAEVGRPAPVPVGALLIVELHGLGAVNDGQGRAAGDGVLVAAAGRLRSVAGPRDLVARLTGDEFAVVTPAGPVPAYGLATRMLAALTEPYRVGAEPADATAPAAGEPTHAAPVEPADAVPVAPADLASAGPLVRLQVSIGLAEIGGDRPDDVLRQADLARRRAAQLGRDRIEWYDAQLERQLLRRLELERQLPGAAARGELDLVYQPVLGLADRSPVGTEALLRWRSPVLGTVLPDELLPVAESLGLVGELGRWTLGRACRQLADWSAVGPGLWMAVNVTPGELVAGDFVRRTAATLAAHGVPGDRLVVEVSEPRLAGEEEVLAVRLGELRALGVRTALDDFRAAHASLSHLRRLPIDLLKIGPDPAGPDQPLTDVLVGLGTRLGLEIVAECLESPEQVRLAHRAGCRYGQGYALARPATAERVEAYLAGFPGPGR</sequence>
<dbReference type="InterPro" id="IPR035919">
    <property type="entry name" value="EAL_sf"/>
</dbReference>
<keyword evidence="6" id="KW-1185">Reference proteome</keyword>
<feature type="transmembrane region" description="Helical" evidence="1">
    <location>
        <begin position="20"/>
        <end position="49"/>
    </location>
</feature>
<feature type="transmembrane region" description="Helical" evidence="1">
    <location>
        <begin position="190"/>
        <end position="208"/>
    </location>
</feature>
<dbReference type="InterPro" id="IPR029787">
    <property type="entry name" value="Nucleotide_cyclase"/>
</dbReference>
<dbReference type="Pfam" id="PF00563">
    <property type="entry name" value="EAL"/>
    <property type="match status" value="1"/>
</dbReference>
<feature type="domain" description="GGDEF" evidence="4">
    <location>
        <begin position="506"/>
        <end position="671"/>
    </location>
</feature>
<dbReference type="InterPro" id="IPR001633">
    <property type="entry name" value="EAL_dom"/>
</dbReference>
<dbReference type="RefSeq" id="WP_067360196.1">
    <property type="nucleotide sequence ID" value="NZ_JBIUBN010000013.1"/>
</dbReference>
<evidence type="ECO:0000313" key="5">
    <source>
        <dbReference type="EMBL" id="KXK63209.1"/>
    </source>
</evidence>
<name>A0A136PXK3_9ACTN</name>
<feature type="transmembrane region" description="Helical" evidence="1">
    <location>
        <begin position="161"/>
        <end position="178"/>
    </location>
</feature>
<dbReference type="OrthoDB" id="5179666at2"/>
<feature type="transmembrane region" description="Helical" evidence="1">
    <location>
        <begin position="128"/>
        <end position="149"/>
    </location>
</feature>
<dbReference type="SUPFAM" id="SSF55785">
    <property type="entry name" value="PYP-like sensor domain (PAS domain)"/>
    <property type="match status" value="1"/>
</dbReference>
<evidence type="ECO:0000259" key="4">
    <source>
        <dbReference type="PROSITE" id="PS50887"/>
    </source>
</evidence>
<dbReference type="InterPro" id="IPR035965">
    <property type="entry name" value="PAS-like_dom_sf"/>
</dbReference>
<evidence type="ECO:0000256" key="1">
    <source>
        <dbReference type="SAM" id="Phobius"/>
    </source>
</evidence>
<dbReference type="Pfam" id="PF08448">
    <property type="entry name" value="PAS_4"/>
    <property type="match status" value="1"/>
</dbReference>
<dbReference type="SMART" id="SM00267">
    <property type="entry name" value="GGDEF"/>
    <property type="match status" value="1"/>
</dbReference>
<organism evidence="5 6">
    <name type="scientific">Micromonospora rosaria</name>
    <dbReference type="NCBI Taxonomy" id="47874"/>
    <lineage>
        <taxon>Bacteria</taxon>
        <taxon>Bacillati</taxon>
        <taxon>Actinomycetota</taxon>
        <taxon>Actinomycetes</taxon>
        <taxon>Micromonosporales</taxon>
        <taxon>Micromonosporaceae</taxon>
        <taxon>Micromonospora</taxon>
    </lineage>
</organism>
<dbReference type="Gene3D" id="3.30.70.270">
    <property type="match status" value="1"/>
</dbReference>
<keyword evidence="1" id="KW-1133">Transmembrane helix</keyword>
<evidence type="ECO:0000313" key="6">
    <source>
        <dbReference type="Proteomes" id="UP000070620"/>
    </source>
</evidence>
<keyword evidence="1" id="KW-0812">Transmembrane</keyword>
<dbReference type="PROSITE" id="PS50883">
    <property type="entry name" value="EAL"/>
    <property type="match status" value="1"/>
</dbReference>
<keyword evidence="1" id="KW-0472">Membrane</keyword>
<protein>
    <recommendedName>
        <fullName evidence="7">Diguanylate cyclase</fullName>
    </recommendedName>
</protein>
<dbReference type="SMART" id="SM00091">
    <property type="entry name" value="PAS"/>
    <property type="match status" value="1"/>
</dbReference>
<dbReference type="InterPro" id="IPR000014">
    <property type="entry name" value="PAS"/>
</dbReference>
<dbReference type="CDD" id="cd01949">
    <property type="entry name" value="GGDEF"/>
    <property type="match status" value="1"/>
</dbReference>
<feature type="domain" description="PAS" evidence="2">
    <location>
        <begin position="311"/>
        <end position="374"/>
    </location>
</feature>
<evidence type="ECO:0008006" key="7">
    <source>
        <dbReference type="Google" id="ProtNLM"/>
    </source>
</evidence>
<dbReference type="InterPro" id="IPR013656">
    <property type="entry name" value="PAS_4"/>
</dbReference>
<evidence type="ECO:0000259" key="2">
    <source>
        <dbReference type="PROSITE" id="PS50112"/>
    </source>
</evidence>
<dbReference type="PROSITE" id="PS50112">
    <property type="entry name" value="PAS"/>
    <property type="match status" value="1"/>
</dbReference>
<gene>
    <name evidence="5" type="ORF">AWW66_04555</name>
</gene>
<dbReference type="PROSITE" id="PS50887">
    <property type="entry name" value="GGDEF"/>
    <property type="match status" value="1"/>
</dbReference>
<dbReference type="InterPro" id="IPR000160">
    <property type="entry name" value="GGDEF_dom"/>
</dbReference>
<dbReference type="Gene3D" id="3.20.20.450">
    <property type="entry name" value="EAL domain"/>
    <property type="match status" value="1"/>
</dbReference>